<dbReference type="Gene3D" id="1.20.1250.20">
    <property type="entry name" value="MFS general substrate transporter like domains"/>
    <property type="match status" value="1"/>
</dbReference>
<dbReference type="Pfam" id="PF07690">
    <property type="entry name" value="MFS_1"/>
    <property type="match status" value="1"/>
</dbReference>
<feature type="transmembrane region" description="Helical" evidence="10">
    <location>
        <begin position="86"/>
        <end position="105"/>
    </location>
</feature>
<dbReference type="Proteomes" id="UP000590749">
    <property type="component" value="Unassembled WGS sequence"/>
</dbReference>
<evidence type="ECO:0000256" key="7">
    <source>
        <dbReference type="ARBA" id="ARBA00038075"/>
    </source>
</evidence>
<organism evidence="12 13">
    <name type="scientific">Actinoplanes campanulatus</name>
    <dbReference type="NCBI Taxonomy" id="113559"/>
    <lineage>
        <taxon>Bacteria</taxon>
        <taxon>Bacillati</taxon>
        <taxon>Actinomycetota</taxon>
        <taxon>Actinomycetes</taxon>
        <taxon>Micromonosporales</taxon>
        <taxon>Micromonosporaceae</taxon>
        <taxon>Actinoplanes</taxon>
    </lineage>
</organism>
<evidence type="ECO:0000256" key="9">
    <source>
        <dbReference type="SAM" id="MobiDB-lite"/>
    </source>
</evidence>
<dbReference type="EMBL" id="JACHXF010000006">
    <property type="protein sequence ID" value="MBB3095466.1"/>
    <property type="molecule type" value="Genomic_DNA"/>
</dbReference>
<protein>
    <recommendedName>
        <fullName evidence="8">Multidrug efflux pump Tap</fullName>
    </recommendedName>
</protein>
<keyword evidence="3" id="KW-1003">Cell membrane</keyword>
<dbReference type="GO" id="GO:0022857">
    <property type="term" value="F:transmembrane transporter activity"/>
    <property type="evidence" value="ECO:0007669"/>
    <property type="project" value="InterPro"/>
</dbReference>
<dbReference type="NCBIfam" id="NF007792">
    <property type="entry name" value="PRK10489.1"/>
    <property type="match status" value="1"/>
</dbReference>
<accession>A0A7W5AG80</accession>
<feature type="region of interest" description="Disordered" evidence="9">
    <location>
        <begin position="408"/>
        <end position="427"/>
    </location>
</feature>
<dbReference type="InterPro" id="IPR036259">
    <property type="entry name" value="MFS_trans_sf"/>
</dbReference>
<keyword evidence="6 10" id="KW-0472">Membrane</keyword>
<evidence type="ECO:0000256" key="6">
    <source>
        <dbReference type="ARBA" id="ARBA00023136"/>
    </source>
</evidence>
<keyword evidence="13" id="KW-1185">Reference proteome</keyword>
<feature type="transmembrane region" description="Helical" evidence="10">
    <location>
        <begin position="380"/>
        <end position="400"/>
    </location>
</feature>
<evidence type="ECO:0000256" key="4">
    <source>
        <dbReference type="ARBA" id="ARBA00022692"/>
    </source>
</evidence>
<keyword evidence="5 10" id="KW-1133">Transmembrane helix</keyword>
<gene>
    <name evidence="12" type="ORF">FHR83_003136</name>
</gene>
<dbReference type="PROSITE" id="PS50850">
    <property type="entry name" value="MFS"/>
    <property type="match status" value="1"/>
</dbReference>
<evidence type="ECO:0000256" key="2">
    <source>
        <dbReference type="ARBA" id="ARBA00022448"/>
    </source>
</evidence>
<feature type="transmembrane region" description="Helical" evidence="10">
    <location>
        <begin position="144"/>
        <end position="165"/>
    </location>
</feature>
<proteinExistence type="inferred from homology"/>
<dbReference type="CDD" id="cd06173">
    <property type="entry name" value="MFS_MefA_like"/>
    <property type="match status" value="1"/>
</dbReference>
<sequence length="427" mass="44182">MRLGDLVIDVTPLRTSRDFRFLFAARLVSLLGLGLTLVALPLQVWQITHSSWHVGLVSVVNMIPMLIGTLAGGILADRMDRRKLILLARGSAVVVFAVLALNASADTPYLWVIYLSAAVNSVLNGLSATALMATTPNLVGRDQLPAAGALMAITAELGAIVGPSVAGGLTELAGLSWNYGLTAVATFITTALIAFIRPQPPAGDFEEESPLRSIAGGLRFVASNRLIAGLLLIDMVVVVFAMPTAIFPELTEKMYGDGGTVLGLFYAAPGVGAMIAALASGWTGTVKHTGRHLIWATAACGLAVAGLGLTADWLWAALFFLALLGAADTISEILRRALLQHNTPDHLQGRVSSLWLAQTNVGPAIGSVEVALAARVAGPAMALLAGGALCTAGALGVGAASRNLRNASLHDPSADDLLTPTSPTPEP</sequence>
<evidence type="ECO:0000259" key="11">
    <source>
        <dbReference type="PROSITE" id="PS50850"/>
    </source>
</evidence>
<comment type="similarity">
    <text evidence="7">Belongs to the major facilitator superfamily. Drug:H(+) antiporter-3 (DHA3) (TC 2.A.1.21) family.</text>
</comment>
<evidence type="ECO:0000256" key="5">
    <source>
        <dbReference type="ARBA" id="ARBA00022989"/>
    </source>
</evidence>
<dbReference type="PANTHER" id="PTHR23513">
    <property type="entry name" value="INTEGRAL MEMBRANE EFFLUX PROTEIN-RELATED"/>
    <property type="match status" value="1"/>
</dbReference>
<evidence type="ECO:0000256" key="3">
    <source>
        <dbReference type="ARBA" id="ARBA00022475"/>
    </source>
</evidence>
<feature type="transmembrane region" description="Helical" evidence="10">
    <location>
        <begin position="292"/>
        <end position="309"/>
    </location>
</feature>
<dbReference type="AlphaFoldDB" id="A0A7W5AG80"/>
<feature type="transmembrane region" description="Helical" evidence="10">
    <location>
        <begin position="52"/>
        <end position="74"/>
    </location>
</feature>
<feature type="transmembrane region" description="Helical" evidence="10">
    <location>
        <begin position="226"/>
        <end position="247"/>
    </location>
</feature>
<feature type="transmembrane region" description="Helical" evidence="10">
    <location>
        <begin position="177"/>
        <end position="196"/>
    </location>
</feature>
<dbReference type="InterPro" id="IPR020846">
    <property type="entry name" value="MFS_dom"/>
</dbReference>
<keyword evidence="2" id="KW-0813">Transport</keyword>
<evidence type="ECO:0000256" key="1">
    <source>
        <dbReference type="ARBA" id="ARBA00004429"/>
    </source>
</evidence>
<feature type="domain" description="Major facilitator superfamily (MFS) profile" evidence="11">
    <location>
        <begin position="18"/>
        <end position="405"/>
    </location>
</feature>
<reference evidence="12 13" key="1">
    <citation type="submission" date="2020-08" db="EMBL/GenBank/DDBJ databases">
        <title>Genomic Encyclopedia of Type Strains, Phase III (KMG-III): the genomes of soil and plant-associated and newly described type strains.</title>
        <authorList>
            <person name="Whitman W."/>
        </authorList>
    </citation>
    <scope>NUCLEOTIDE SEQUENCE [LARGE SCALE GENOMIC DNA]</scope>
    <source>
        <strain evidence="12 13">CECT 3287</strain>
    </source>
</reference>
<evidence type="ECO:0000313" key="12">
    <source>
        <dbReference type="EMBL" id="MBB3095466.1"/>
    </source>
</evidence>
<dbReference type="SUPFAM" id="SSF103473">
    <property type="entry name" value="MFS general substrate transporter"/>
    <property type="match status" value="1"/>
</dbReference>
<evidence type="ECO:0000256" key="8">
    <source>
        <dbReference type="ARBA" id="ARBA00040914"/>
    </source>
</evidence>
<comment type="subcellular location">
    <subcellularLocation>
        <location evidence="1">Cell inner membrane</location>
        <topology evidence="1">Multi-pass membrane protein</topology>
    </subcellularLocation>
</comment>
<feature type="transmembrane region" description="Helical" evidence="10">
    <location>
        <begin position="111"/>
        <end position="132"/>
    </location>
</feature>
<name>A0A7W5AG80_9ACTN</name>
<dbReference type="InterPro" id="IPR011701">
    <property type="entry name" value="MFS"/>
</dbReference>
<dbReference type="PANTHER" id="PTHR23513:SF9">
    <property type="entry name" value="ENTEROBACTIN EXPORTER ENTS"/>
    <property type="match status" value="1"/>
</dbReference>
<feature type="transmembrane region" description="Helical" evidence="10">
    <location>
        <begin position="21"/>
        <end position="40"/>
    </location>
</feature>
<keyword evidence="4 10" id="KW-0812">Transmembrane</keyword>
<evidence type="ECO:0000313" key="13">
    <source>
        <dbReference type="Proteomes" id="UP000590749"/>
    </source>
</evidence>
<dbReference type="GO" id="GO:0005886">
    <property type="term" value="C:plasma membrane"/>
    <property type="evidence" value="ECO:0007669"/>
    <property type="project" value="UniProtKB-SubCell"/>
</dbReference>
<dbReference type="RefSeq" id="WP_183220243.1">
    <property type="nucleotide sequence ID" value="NZ_BMPW01000004.1"/>
</dbReference>
<comment type="caution">
    <text evidence="12">The sequence shown here is derived from an EMBL/GenBank/DDBJ whole genome shotgun (WGS) entry which is preliminary data.</text>
</comment>
<evidence type="ECO:0000256" key="10">
    <source>
        <dbReference type="SAM" id="Phobius"/>
    </source>
</evidence>
<feature type="transmembrane region" description="Helical" evidence="10">
    <location>
        <begin position="259"/>
        <end position="280"/>
    </location>
</feature>